<sequence length="258" mass="27775">MADHTATKHIVLIHGAWQGSWSFDAWRPWLERAGWRTHAVDLPGNGWGPTAHDPANLSTYTDHVVATLDALDAPAVVLGHSGGGITASQVAEAAPDRVIGLVYLAGMMLASGQSFADLVRDVARADPDAPVAGISPYLDTDRVADTTRVRPEGALACFLQDCEPQAAQRAIAMLRAQPESGRRMMNHLTPERFGRVPRIYVECRNDASVTLPLQRAMQHASPGAHVLSLACGHVPQLVQTEALSQTLIPELDALHRVT</sequence>
<feature type="domain" description="AB hydrolase-1" evidence="1">
    <location>
        <begin position="10"/>
        <end position="237"/>
    </location>
</feature>
<dbReference type="Pfam" id="PF12697">
    <property type="entry name" value="Abhydrolase_6"/>
    <property type="match status" value="1"/>
</dbReference>
<dbReference type="OrthoDB" id="9112061at2"/>
<dbReference type="InterPro" id="IPR045889">
    <property type="entry name" value="MES/HNL"/>
</dbReference>
<name>A0A494X9A6_9BURK</name>
<dbReference type="GO" id="GO:0080032">
    <property type="term" value="F:methyl jasmonate esterase activity"/>
    <property type="evidence" value="ECO:0007669"/>
    <property type="project" value="TreeGrafter"/>
</dbReference>
<dbReference type="RefSeq" id="WP_121089791.1">
    <property type="nucleotide sequence ID" value="NZ_RBZU01000013.1"/>
</dbReference>
<protein>
    <submittedName>
        <fullName evidence="2">Alpha/beta hydrolase</fullName>
    </submittedName>
</protein>
<dbReference type="GO" id="GO:0080030">
    <property type="term" value="F:methyl indole-3-acetate esterase activity"/>
    <property type="evidence" value="ECO:0007669"/>
    <property type="project" value="TreeGrafter"/>
</dbReference>
<dbReference type="PANTHER" id="PTHR10992">
    <property type="entry name" value="METHYLESTERASE FAMILY MEMBER"/>
    <property type="match status" value="1"/>
</dbReference>
<dbReference type="InterPro" id="IPR029058">
    <property type="entry name" value="AB_hydrolase_fold"/>
</dbReference>
<gene>
    <name evidence="2" type="ORF">D7S86_23070</name>
</gene>
<dbReference type="AlphaFoldDB" id="A0A494X9A6"/>
<accession>A0A494X9A6</accession>
<dbReference type="EMBL" id="RBZU01000013">
    <property type="protein sequence ID" value="RKP47040.1"/>
    <property type="molecule type" value="Genomic_DNA"/>
</dbReference>
<dbReference type="InterPro" id="IPR000073">
    <property type="entry name" value="AB_hydrolase_1"/>
</dbReference>
<evidence type="ECO:0000313" key="2">
    <source>
        <dbReference type="EMBL" id="RKP47040.1"/>
    </source>
</evidence>
<evidence type="ECO:0000259" key="1">
    <source>
        <dbReference type="Pfam" id="PF12697"/>
    </source>
</evidence>
<dbReference type="PANTHER" id="PTHR10992:SF1086">
    <property type="entry name" value="AB HYDROLASE-1 DOMAIN-CONTAINING PROTEIN"/>
    <property type="match status" value="1"/>
</dbReference>
<dbReference type="Gene3D" id="3.40.50.1820">
    <property type="entry name" value="alpha/beta hydrolase"/>
    <property type="match status" value="1"/>
</dbReference>
<reference evidence="2 3" key="1">
    <citation type="submission" date="2018-10" db="EMBL/GenBank/DDBJ databases">
        <title>Robbsia sp. DHC34, isolated from soil.</title>
        <authorList>
            <person name="Gao Z.-H."/>
            <person name="Qiu L.-H."/>
        </authorList>
    </citation>
    <scope>NUCLEOTIDE SEQUENCE [LARGE SCALE GENOMIC DNA]</scope>
    <source>
        <strain evidence="2 3">DHC34</strain>
    </source>
</reference>
<dbReference type="SUPFAM" id="SSF53474">
    <property type="entry name" value="alpha/beta-Hydrolases"/>
    <property type="match status" value="1"/>
</dbReference>
<organism evidence="2 3">
    <name type="scientific">Pararobbsia silviterrae</name>
    <dbReference type="NCBI Taxonomy" id="1792498"/>
    <lineage>
        <taxon>Bacteria</taxon>
        <taxon>Pseudomonadati</taxon>
        <taxon>Pseudomonadota</taxon>
        <taxon>Betaproteobacteria</taxon>
        <taxon>Burkholderiales</taxon>
        <taxon>Burkholderiaceae</taxon>
        <taxon>Pararobbsia</taxon>
    </lineage>
</organism>
<dbReference type="Proteomes" id="UP000270342">
    <property type="component" value="Unassembled WGS sequence"/>
</dbReference>
<keyword evidence="3" id="KW-1185">Reference proteome</keyword>
<comment type="caution">
    <text evidence="2">The sequence shown here is derived from an EMBL/GenBank/DDBJ whole genome shotgun (WGS) entry which is preliminary data.</text>
</comment>
<proteinExistence type="predicted"/>
<evidence type="ECO:0000313" key="3">
    <source>
        <dbReference type="Proteomes" id="UP000270342"/>
    </source>
</evidence>
<keyword evidence="2" id="KW-0378">Hydrolase</keyword>